<feature type="region of interest" description="Disordered" evidence="2">
    <location>
        <begin position="313"/>
        <end position="355"/>
    </location>
</feature>
<dbReference type="AlphaFoldDB" id="A0AAD5VBV9"/>
<dbReference type="PANTHER" id="PTHR36681:SF3">
    <property type="entry name" value="NUCLEAR GTPASE, GERMINAL CENTER-ASSOCIATED, TANDEM DUPLICATE 3"/>
    <property type="match status" value="1"/>
</dbReference>
<feature type="compositionally biased region" description="Acidic residues" evidence="2">
    <location>
        <begin position="577"/>
        <end position="592"/>
    </location>
</feature>
<feature type="compositionally biased region" description="Basic and acidic residues" evidence="2">
    <location>
        <begin position="313"/>
        <end position="333"/>
    </location>
</feature>
<dbReference type="Gene3D" id="3.40.50.300">
    <property type="entry name" value="P-loop containing nucleotide triphosphate hydrolases"/>
    <property type="match status" value="2"/>
</dbReference>
<feature type="compositionally biased region" description="Basic residues" evidence="2">
    <location>
        <begin position="342"/>
        <end position="351"/>
    </location>
</feature>
<feature type="region of interest" description="Disordered" evidence="2">
    <location>
        <begin position="1"/>
        <end position="51"/>
    </location>
</feature>
<feature type="compositionally biased region" description="Basic and acidic residues" evidence="2">
    <location>
        <begin position="17"/>
        <end position="26"/>
    </location>
</feature>
<keyword evidence="4" id="KW-1185">Reference proteome</keyword>
<evidence type="ECO:0000256" key="2">
    <source>
        <dbReference type="SAM" id="MobiDB-lite"/>
    </source>
</evidence>
<accession>A0AAD5VBV9</accession>
<sequence length="1146" mass="126313">MTIIVKSEARQPNLPKIKPEPQDFRIAHPSSSSSQNVSIADTKPRIKNEPVAPDTISALQDQGQDVKMGDAPQDPPVPVVTFNLYESVDEIQYQPEAALKEGLGMVKSLRVNVNRLELGSKLRKDVWIRELESLRSQGTPSTMIAICGATGAGKSSILNAILDDNIVPTSGMRGMPMPVNSVGGISDQSTPFAACTAVVTEIGYHNKKTVDADVSFLSEQEWRQELSVLLDDLVDEDGNIKRSTDLRSDAGVAWHKVHAVYPSVSQDQLVRMSLDQIIACDRRIASMLGTTKHITAADSKTFGKEIAKYIDSKDQKRGDKKKDKGKSKEKEQQSRGSALLAKFKKDHGKKKAKDDDADGPAFWPLIRQVNVRCNAAALSTGALLVDLPGVADANAARNNIAKDYMKKCDCIWILAPITRAVDDKTARDLMGDAFKMQLMNGNYDANAITFIATKCDDISCSEVIRALNLDDEPELEAIESEIYECKSEISENSKKKSEAAAAAKEIEEQLDHIRDVITEHEAHIEALEDGRPFVRTLTGKAKKKGKGSGNRQSSVGQKRKRGHNGDRPQKRRRSGSDDDDDDFIDDGSDDSASENGEGASSSDGSDGSGSDSESDDDDDEENEEEEEATIDGVKAKIQEAKEAIKEARSQLNEFRRLKKEANDTLATLKKRESKAQREKNAFCSAKRSEFSRDVLKEDFRVGLKDLDDAAAEERDPDGFDPTVNIRDYEAIDLPVFTCSARDYVRIKGQVKGDGDPTCFSNVVDTGIPDLQKWCHSLTVSSRERAARNFLTQLKTFANSVKTYVQGIGEVTDLDREVLREKWESNLLDNEDEDDEDDLYAQYGGGWASSDIDMSGLNLHGLGGGRLYTIPRKVPKASNLNNATGVTPRLIKDFQVIIDGCVSELQDRFRDGLEDKCRVGAINAAAAAVETSDNFAASMHWATYRATLRRLGSWRQDLNVELCNPFTRNIASSWSQVFEADMFSTFEKSTNNAITKLLKEVETDAPLGLKERARGQGELSLEEAKVALQKTLELVQNTVTTEQKESVFHNFVHNVKGIVFDDAADVIMGRLSKAAEAVGNALEEALAELAEKIEVSIAVLWEGTRDDPQQANIREEVVANTSQIGEQVMLWIQAAENKRQSQAMEVD</sequence>
<name>A0AAD5VBV9_9APHY</name>
<keyword evidence="1" id="KW-0175">Coiled coil</keyword>
<evidence type="ECO:0008006" key="5">
    <source>
        <dbReference type="Google" id="ProtNLM"/>
    </source>
</evidence>
<dbReference type="Proteomes" id="UP001212997">
    <property type="component" value="Unassembled WGS sequence"/>
</dbReference>
<evidence type="ECO:0000313" key="3">
    <source>
        <dbReference type="EMBL" id="KAJ3490312.1"/>
    </source>
</evidence>
<protein>
    <recommendedName>
        <fullName evidence="5">Nuclear GTPase SLIP-GC</fullName>
    </recommendedName>
</protein>
<feature type="compositionally biased region" description="Acidic residues" evidence="2">
    <location>
        <begin position="612"/>
        <end position="629"/>
    </location>
</feature>
<evidence type="ECO:0000256" key="1">
    <source>
        <dbReference type="SAM" id="Coils"/>
    </source>
</evidence>
<dbReference type="EMBL" id="JANAWD010000030">
    <property type="protein sequence ID" value="KAJ3490312.1"/>
    <property type="molecule type" value="Genomic_DNA"/>
</dbReference>
<dbReference type="InterPro" id="IPR027417">
    <property type="entry name" value="P-loop_NTPase"/>
</dbReference>
<dbReference type="SUPFAM" id="SSF52540">
    <property type="entry name" value="P-loop containing nucleoside triphosphate hydrolases"/>
    <property type="match status" value="1"/>
</dbReference>
<feature type="compositionally biased region" description="Low complexity" evidence="2">
    <location>
        <begin position="593"/>
        <end position="611"/>
    </location>
</feature>
<proteinExistence type="predicted"/>
<comment type="caution">
    <text evidence="3">The sequence shown here is derived from an EMBL/GenBank/DDBJ whole genome shotgun (WGS) entry which is preliminary data.</text>
</comment>
<dbReference type="PANTHER" id="PTHR36681">
    <property type="entry name" value="NUCLEAR GTPASE, GERMINAL CENTER-ASSOCIATED, TANDEM DUPLICATE 3"/>
    <property type="match status" value="1"/>
</dbReference>
<reference evidence="3" key="1">
    <citation type="submission" date="2022-07" db="EMBL/GenBank/DDBJ databases">
        <title>Genome Sequence of Physisporinus lineatus.</title>
        <authorList>
            <person name="Buettner E."/>
        </authorList>
    </citation>
    <scope>NUCLEOTIDE SEQUENCE</scope>
    <source>
        <strain evidence="3">VT162</strain>
    </source>
</reference>
<feature type="region of interest" description="Disordered" evidence="2">
    <location>
        <begin position="535"/>
        <end position="634"/>
    </location>
</feature>
<gene>
    <name evidence="3" type="ORF">NLI96_g1553</name>
</gene>
<evidence type="ECO:0000313" key="4">
    <source>
        <dbReference type="Proteomes" id="UP001212997"/>
    </source>
</evidence>
<feature type="coiled-coil region" evidence="1">
    <location>
        <begin position="496"/>
        <end position="523"/>
    </location>
</feature>
<feature type="compositionally biased region" description="Polar residues" evidence="2">
    <location>
        <begin position="29"/>
        <end position="39"/>
    </location>
</feature>
<organism evidence="3 4">
    <name type="scientific">Meripilus lineatus</name>
    <dbReference type="NCBI Taxonomy" id="2056292"/>
    <lineage>
        <taxon>Eukaryota</taxon>
        <taxon>Fungi</taxon>
        <taxon>Dikarya</taxon>
        <taxon>Basidiomycota</taxon>
        <taxon>Agaricomycotina</taxon>
        <taxon>Agaricomycetes</taxon>
        <taxon>Polyporales</taxon>
        <taxon>Meripilaceae</taxon>
        <taxon>Meripilus</taxon>
    </lineage>
</organism>